<keyword evidence="3" id="KW-1185">Reference proteome</keyword>
<dbReference type="AlphaFoldDB" id="A0A8X6RTW3"/>
<sequence>MREKDGNHLVPDPDYMLDALKLPNQAPIVSGDSLQTCMAWRCPDGTQHLFCWPNLTEPVICIDRRAALNKELFQTKNNSDSLRIASQDREQSPDKHGINVAGKLGISSNPLER</sequence>
<comment type="caution">
    <text evidence="2">The sequence shown here is derived from an EMBL/GenBank/DDBJ whole genome shotgun (WGS) entry which is preliminary data.</text>
</comment>
<accession>A0A8X6RTW3</accession>
<proteinExistence type="predicted"/>
<gene>
    <name evidence="2" type="ORF">TNCV_2608801</name>
</gene>
<evidence type="ECO:0000313" key="3">
    <source>
        <dbReference type="Proteomes" id="UP000887159"/>
    </source>
</evidence>
<dbReference type="Proteomes" id="UP000887159">
    <property type="component" value="Unassembled WGS sequence"/>
</dbReference>
<evidence type="ECO:0000313" key="2">
    <source>
        <dbReference type="EMBL" id="GFY01697.1"/>
    </source>
</evidence>
<feature type="compositionally biased region" description="Basic and acidic residues" evidence="1">
    <location>
        <begin position="86"/>
        <end position="97"/>
    </location>
</feature>
<name>A0A8X6RTW3_TRICX</name>
<evidence type="ECO:0000256" key="1">
    <source>
        <dbReference type="SAM" id="MobiDB-lite"/>
    </source>
</evidence>
<organism evidence="2 3">
    <name type="scientific">Trichonephila clavipes</name>
    <name type="common">Golden silk orbweaver</name>
    <name type="synonym">Nephila clavipes</name>
    <dbReference type="NCBI Taxonomy" id="2585209"/>
    <lineage>
        <taxon>Eukaryota</taxon>
        <taxon>Metazoa</taxon>
        <taxon>Ecdysozoa</taxon>
        <taxon>Arthropoda</taxon>
        <taxon>Chelicerata</taxon>
        <taxon>Arachnida</taxon>
        <taxon>Araneae</taxon>
        <taxon>Araneomorphae</taxon>
        <taxon>Entelegynae</taxon>
        <taxon>Araneoidea</taxon>
        <taxon>Nephilidae</taxon>
        <taxon>Trichonephila</taxon>
    </lineage>
</organism>
<reference evidence="2" key="1">
    <citation type="submission" date="2020-08" db="EMBL/GenBank/DDBJ databases">
        <title>Multicomponent nature underlies the extraordinary mechanical properties of spider dragline silk.</title>
        <authorList>
            <person name="Kono N."/>
            <person name="Nakamura H."/>
            <person name="Mori M."/>
            <person name="Yoshida Y."/>
            <person name="Ohtoshi R."/>
            <person name="Malay A.D."/>
            <person name="Moran D.A.P."/>
            <person name="Tomita M."/>
            <person name="Numata K."/>
            <person name="Arakawa K."/>
        </authorList>
    </citation>
    <scope>NUCLEOTIDE SEQUENCE</scope>
</reference>
<dbReference type="EMBL" id="BMAU01021229">
    <property type="protein sequence ID" value="GFY01697.1"/>
    <property type="molecule type" value="Genomic_DNA"/>
</dbReference>
<feature type="region of interest" description="Disordered" evidence="1">
    <location>
        <begin position="78"/>
        <end position="113"/>
    </location>
</feature>
<protein>
    <submittedName>
        <fullName evidence="2">Uncharacterized protein</fullName>
    </submittedName>
</protein>